<dbReference type="Proteomes" id="UP000051820">
    <property type="component" value="Unassembled WGS sequence"/>
</dbReference>
<name>A0A0R1W419_9LACO</name>
<evidence type="ECO:0000313" key="6">
    <source>
        <dbReference type="Proteomes" id="UP000051820"/>
    </source>
</evidence>
<evidence type="ECO:0000313" key="5">
    <source>
        <dbReference type="EMBL" id="KRM12290.1"/>
    </source>
</evidence>
<dbReference type="GO" id="GO:0004563">
    <property type="term" value="F:beta-N-acetylhexosaminidase activity"/>
    <property type="evidence" value="ECO:0007669"/>
    <property type="project" value="InterPro"/>
</dbReference>
<dbReference type="Pfam" id="PF00728">
    <property type="entry name" value="Glyco_hydro_20"/>
    <property type="match status" value="1"/>
</dbReference>
<dbReference type="PATRIC" id="fig|1423807.3.peg.2558"/>
<organism evidence="5 6">
    <name type="scientific">Paucilactobacillus suebicus DSM 5007 = KCTC 3549</name>
    <dbReference type="NCBI Taxonomy" id="1423807"/>
    <lineage>
        <taxon>Bacteria</taxon>
        <taxon>Bacillati</taxon>
        <taxon>Bacillota</taxon>
        <taxon>Bacilli</taxon>
        <taxon>Lactobacillales</taxon>
        <taxon>Lactobacillaceae</taxon>
        <taxon>Paucilactobacillus</taxon>
    </lineage>
</organism>
<dbReference type="RefSeq" id="WP_010621804.1">
    <property type="nucleotide sequence ID" value="NZ_AZGF01000009.1"/>
</dbReference>
<dbReference type="Gene3D" id="3.20.20.80">
    <property type="entry name" value="Glycosidases"/>
    <property type="match status" value="1"/>
</dbReference>
<dbReference type="eggNOG" id="COG3525">
    <property type="taxonomic scope" value="Bacteria"/>
</dbReference>
<feature type="active site" description="Proton donor" evidence="3">
    <location>
        <position position="202"/>
    </location>
</feature>
<dbReference type="OrthoDB" id="1098018at2"/>
<dbReference type="STRING" id="1423807.FD16_GL002475"/>
<dbReference type="InterPro" id="IPR052764">
    <property type="entry name" value="GH20_Enzymes"/>
</dbReference>
<dbReference type="PANTHER" id="PTHR43678">
    <property type="entry name" value="PUTATIVE (AFU_ORTHOLOGUE AFUA_2G00640)-RELATED"/>
    <property type="match status" value="1"/>
</dbReference>
<sequence>MGHKKTKLLSVVIIFLLTCICINTIAKASTQSVNFNGVTLDVARQHYSTATLRQFIDIIHQDNGQFLQLHLTDSNDFGIENSLVGQTKSRAQFHDGTWENKKTKQKFYSLNQMNNLVNYAKKKNVTIIPEVDTPAHVGGLIKDMQAENMNKTVTNISYNNSYYGREIKLNSTGANFVIHLDQMVAKPFINQNNARFHLGGDEFSNSNKPNSAYVYYLNTTSKAISKMNMIPEAWNDGFLNSEVNQINKNIHITYWNWTGDETGKAANQRRKSRASLPTLLKSGYKVLNYNDYYLYFILNKTNLKTKNIKYMSSDMKSNWNPKMWNNDNTSHIKNITNIEGSSVSIWGDPSHTFPQKQVLNSSTKFINTFFKICNEFTQKNN</sequence>
<dbReference type="SUPFAM" id="SSF51445">
    <property type="entry name" value="(Trans)glycosidases"/>
    <property type="match status" value="1"/>
</dbReference>
<feature type="domain" description="Glycoside hydrolase family 20 catalytic" evidence="4">
    <location>
        <begin position="35"/>
        <end position="348"/>
    </location>
</feature>
<dbReference type="InterPro" id="IPR015883">
    <property type="entry name" value="Glyco_hydro_20_cat"/>
</dbReference>
<proteinExistence type="inferred from homology"/>
<comment type="caution">
    <text evidence="5">The sequence shown here is derived from an EMBL/GenBank/DDBJ whole genome shotgun (WGS) entry which is preliminary data.</text>
</comment>
<evidence type="ECO:0000256" key="1">
    <source>
        <dbReference type="ARBA" id="ARBA00006285"/>
    </source>
</evidence>
<dbReference type="InterPro" id="IPR025705">
    <property type="entry name" value="Beta_hexosaminidase_sua/sub"/>
</dbReference>
<comment type="similarity">
    <text evidence="1">Belongs to the glycosyl hydrolase 20 family.</text>
</comment>
<keyword evidence="6" id="KW-1185">Reference proteome</keyword>
<gene>
    <name evidence="5" type="ORF">FD16_GL002475</name>
</gene>
<accession>A0A0R1W419</accession>
<dbReference type="InterPro" id="IPR017853">
    <property type="entry name" value="GH"/>
</dbReference>
<dbReference type="GO" id="GO:0005975">
    <property type="term" value="P:carbohydrate metabolic process"/>
    <property type="evidence" value="ECO:0007669"/>
    <property type="project" value="InterPro"/>
</dbReference>
<dbReference type="PRINTS" id="PR00738">
    <property type="entry name" value="GLHYDRLASE20"/>
</dbReference>
<evidence type="ECO:0000256" key="2">
    <source>
        <dbReference type="ARBA" id="ARBA00022801"/>
    </source>
</evidence>
<reference evidence="5 6" key="1">
    <citation type="journal article" date="2015" name="Genome Announc.">
        <title>Expanding the biotechnology potential of lactobacilli through comparative genomics of 213 strains and associated genera.</title>
        <authorList>
            <person name="Sun Z."/>
            <person name="Harris H.M."/>
            <person name="McCann A."/>
            <person name="Guo C."/>
            <person name="Argimon S."/>
            <person name="Zhang W."/>
            <person name="Yang X."/>
            <person name="Jeffery I.B."/>
            <person name="Cooney J.C."/>
            <person name="Kagawa T.F."/>
            <person name="Liu W."/>
            <person name="Song Y."/>
            <person name="Salvetti E."/>
            <person name="Wrobel A."/>
            <person name="Rasinkangas P."/>
            <person name="Parkhill J."/>
            <person name="Rea M.C."/>
            <person name="O'Sullivan O."/>
            <person name="Ritari J."/>
            <person name="Douillard F.P."/>
            <person name="Paul Ross R."/>
            <person name="Yang R."/>
            <person name="Briner A.E."/>
            <person name="Felis G.E."/>
            <person name="de Vos W.M."/>
            <person name="Barrangou R."/>
            <person name="Klaenhammer T.R."/>
            <person name="Caufield P.W."/>
            <person name="Cui Y."/>
            <person name="Zhang H."/>
            <person name="O'Toole P.W."/>
        </authorList>
    </citation>
    <scope>NUCLEOTIDE SEQUENCE [LARGE SCALE GENOMIC DNA]</scope>
    <source>
        <strain evidence="5 6">DSM 5007</strain>
    </source>
</reference>
<dbReference type="PANTHER" id="PTHR43678:SF1">
    <property type="entry name" value="BETA-N-ACETYLHEXOSAMINIDASE"/>
    <property type="match status" value="1"/>
</dbReference>
<evidence type="ECO:0000256" key="3">
    <source>
        <dbReference type="PIRSR" id="PIRSR625705-1"/>
    </source>
</evidence>
<dbReference type="AlphaFoldDB" id="A0A0R1W419"/>
<evidence type="ECO:0000259" key="4">
    <source>
        <dbReference type="Pfam" id="PF00728"/>
    </source>
</evidence>
<protein>
    <submittedName>
        <fullName evidence="5">N-acetyl-beta-hexosaminidase</fullName>
    </submittedName>
</protein>
<keyword evidence="2" id="KW-0378">Hydrolase</keyword>
<dbReference type="EMBL" id="AZGF01000009">
    <property type="protein sequence ID" value="KRM12290.1"/>
    <property type="molecule type" value="Genomic_DNA"/>
</dbReference>